<dbReference type="NCBIfam" id="TIGR01552">
    <property type="entry name" value="phd_fam"/>
    <property type="match status" value="1"/>
</dbReference>
<proteinExistence type="inferred from homology"/>
<dbReference type="EMBL" id="CP154795">
    <property type="protein sequence ID" value="XAN06305.1"/>
    <property type="molecule type" value="Genomic_DNA"/>
</dbReference>
<dbReference type="InterPro" id="IPR036165">
    <property type="entry name" value="YefM-like_sf"/>
</dbReference>
<accession>A0ABZ3FMC0</accession>
<dbReference type="Proteomes" id="UP001442841">
    <property type="component" value="Chromosome"/>
</dbReference>
<dbReference type="Pfam" id="PF02604">
    <property type="entry name" value="PhdYeFM_antitox"/>
    <property type="match status" value="1"/>
</dbReference>
<protein>
    <recommendedName>
        <fullName evidence="2">Antitoxin</fullName>
    </recommendedName>
</protein>
<evidence type="ECO:0000256" key="2">
    <source>
        <dbReference type="RuleBase" id="RU362080"/>
    </source>
</evidence>
<dbReference type="Gene3D" id="3.40.1620.10">
    <property type="entry name" value="YefM-like domain"/>
    <property type="match status" value="1"/>
</dbReference>
<evidence type="ECO:0000256" key="1">
    <source>
        <dbReference type="ARBA" id="ARBA00009981"/>
    </source>
</evidence>
<dbReference type="PANTHER" id="PTHR35377">
    <property type="entry name" value="ANTITOXIN VAPB49-RELATED-RELATED"/>
    <property type="match status" value="1"/>
</dbReference>
<keyword evidence="4" id="KW-1185">Reference proteome</keyword>
<evidence type="ECO:0000313" key="3">
    <source>
        <dbReference type="EMBL" id="XAN06305.1"/>
    </source>
</evidence>
<dbReference type="RefSeq" id="WP_425307739.1">
    <property type="nucleotide sequence ID" value="NZ_CP154795.1"/>
</dbReference>
<evidence type="ECO:0000313" key="4">
    <source>
        <dbReference type="Proteomes" id="UP001442841"/>
    </source>
</evidence>
<organism evidence="3 4">
    <name type="scientific">Ammonicoccus fulvus</name>
    <dbReference type="NCBI Taxonomy" id="3138240"/>
    <lineage>
        <taxon>Bacteria</taxon>
        <taxon>Bacillati</taxon>
        <taxon>Actinomycetota</taxon>
        <taxon>Actinomycetes</taxon>
        <taxon>Propionibacteriales</taxon>
        <taxon>Propionibacteriaceae</taxon>
        <taxon>Ammonicoccus</taxon>
    </lineage>
</organism>
<dbReference type="InterPro" id="IPR051416">
    <property type="entry name" value="phD-YefM_TA_antitoxins"/>
</dbReference>
<dbReference type="InterPro" id="IPR006442">
    <property type="entry name" value="Antitoxin_Phd/YefM"/>
</dbReference>
<dbReference type="PANTHER" id="PTHR35377:SF8">
    <property type="entry name" value="ANTITOXIN VAPB22"/>
    <property type="match status" value="1"/>
</dbReference>
<comment type="function">
    <text evidence="2">Antitoxin component of a type II toxin-antitoxin (TA) system.</text>
</comment>
<sequence length="76" mass="7991">MSSIGAYEAKTHLPRLLDEVEQGAAFVITRHGRPVARLVGVRGGSTTSDATAAFARARRGLSLGMPVSDAIAEGRR</sequence>
<name>A0ABZ3FMC0_9ACTN</name>
<reference evidence="3 4" key="1">
    <citation type="submission" date="2024-04" db="EMBL/GenBank/DDBJ databases">
        <title>Isolation of an actinomycete strain from pig manure.</title>
        <authorList>
            <person name="Gong T."/>
            <person name="Yu Z."/>
            <person name="An M."/>
            <person name="Wei C."/>
            <person name="Yang W."/>
            <person name="Liu L."/>
        </authorList>
    </citation>
    <scope>NUCLEOTIDE SEQUENCE [LARGE SCALE GENOMIC DNA]</scope>
    <source>
        <strain evidence="3 4">ZF39</strain>
    </source>
</reference>
<dbReference type="SUPFAM" id="SSF143120">
    <property type="entry name" value="YefM-like"/>
    <property type="match status" value="1"/>
</dbReference>
<comment type="similarity">
    <text evidence="1 2">Belongs to the phD/YefM antitoxin family.</text>
</comment>
<gene>
    <name evidence="3" type="ORF">AADG42_02960</name>
</gene>